<dbReference type="Gene3D" id="3.40.50.2300">
    <property type="match status" value="2"/>
</dbReference>
<dbReference type="SUPFAM" id="SSF53822">
    <property type="entry name" value="Periplasmic binding protein-like I"/>
    <property type="match status" value="1"/>
</dbReference>
<dbReference type="InterPro" id="IPR010982">
    <property type="entry name" value="Lambda_DNA-bd_dom_sf"/>
</dbReference>
<dbReference type="PROSITE" id="PS00356">
    <property type="entry name" value="HTH_LACI_1"/>
    <property type="match status" value="1"/>
</dbReference>
<dbReference type="InterPro" id="IPR000843">
    <property type="entry name" value="HTH_LacI"/>
</dbReference>
<dbReference type="Pfam" id="PF00356">
    <property type="entry name" value="LacI"/>
    <property type="match status" value="1"/>
</dbReference>
<name>A0ABX1RA03_9PSEU</name>
<sequence length="337" mass="36360">MGTQRRPVTMRDVAVAAGVSPKTVSNVVNDYVHVRPETRTHVQRYVEELGYRPQAVGRQLRRGRTGAIALAVPHVDMPYFADLAALLVSAAREHGLTVVVEQTDGNIERERQVAAGSPVRFADALIFSPLSMPPPELAAPRHDTPMVLLGEHGAAAQADRVDIDSTAIGRSATSHLAVSGRRRIAVIGHQQDRAKSAMEQRILGYTQALRAADLPVEHSLIRTVPAWDRQDGSDAVDALLAEHPDVDAVFAANDVLAIGALSALHRHGRRVPDDVALVGVDDVPESRFTTPALTTVAIDRAFVVESALEMVISRLAEPDLPPRSVTTPHRLVVRAST</sequence>
<dbReference type="InterPro" id="IPR028082">
    <property type="entry name" value="Peripla_BP_I"/>
</dbReference>
<keyword evidence="6" id="KW-1185">Reference proteome</keyword>
<dbReference type="CDD" id="cd01392">
    <property type="entry name" value="HTH_LacI"/>
    <property type="match status" value="1"/>
</dbReference>
<dbReference type="CDD" id="cd06267">
    <property type="entry name" value="PBP1_LacI_sugar_binding-like"/>
    <property type="match status" value="1"/>
</dbReference>
<evidence type="ECO:0000256" key="3">
    <source>
        <dbReference type="ARBA" id="ARBA00023163"/>
    </source>
</evidence>
<dbReference type="SUPFAM" id="SSF47413">
    <property type="entry name" value="lambda repressor-like DNA-binding domains"/>
    <property type="match status" value="1"/>
</dbReference>
<comment type="caution">
    <text evidence="5">The sequence shown here is derived from an EMBL/GenBank/DDBJ whole genome shotgun (WGS) entry which is preliminary data.</text>
</comment>
<evidence type="ECO:0000313" key="5">
    <source>
        <dbReference type="EMBL" id="NMH77238.1"/>
    </source>
</evidence>
<feature type="domain" description="HTH lacI-type" evidence="4">
    <location>
        <begin position="8"/>
        <end position="62"/>
    </location>
</feature>
<dbReference type="PANTHER" id="PTHR30146:SF153">
    <property type="entry name" value="LACTOSE OPERON REPRESSOR"/>
    <property type="match status" value="1"/>
</dbReference>
<proteinExistence type="predicted"/>
<dbReference type="Gene3D" id="1.10.260.40">
    <property type="entry name" value="lambda repressor-like DNA-binding domains"/>
    <property type="match status" value="1"/>
</dbReference>
<evidence type="ECO:0000259" key="4">
    <source>
        <dbReference type="PROSITE" id="PS50932"/>
    </source>
</evidence>
<keyword evidence="2" id="KW-0238">DNA-binding</keyword>
<dbReference type="Proteomes" id="UP001296706">
    <property type="component" value="Unassembled WGS sequence"/>
</dbReference>
<keyword evidence="1" id="KW-0805">Transcription regulation</keyword>
<gene>
    <name evidence="5" type="ORF">HF577_09050</name>
</gene>
<evidence type="ECO:0000256" key="2">
    <source>
        <dbReference type="ARBA" id="ARBA00023125"/>
    </source>
</evidence>
<dbReference type="RefSeq" id="WP_169395308.1">
    <property type="nucleotide sequence ID" value="NZ_BAAAJH010000001.1"/>
</dbReference>
<evidence type="ECO:0000256" key="1">
    <source>
        <dbReference type="ARBA" id="ARBA00023015"/>
    </source>
</evidence>
<reference evidence="5 6" key="1">
    <citation type="submission" date="2020-04" db="EMBL/GenBank/DDBJ databases">
        <authorList>
            <person name="Klaysubun C."/>
            <person name="Duangmal K."/>
            <person name="Lipun K."/>
        </authorList>
    </citation>
    <scope>NUCLEOTIDE SEQUENCE [LARGE SCALE GENOMIC DNA]</scope>
    <source>
        <strain evidence="5 6">JCM 11839</strain>
    </source>
</reference>
<dbReference type="EMBL" id="JAAXKY010000020">
    <property type="protein sequence ID" value="NMH77238.1"/>
    <property type="molecule type" value="Genomic_DNA"/>
</dbReference>
<dbReference type="Pfam" id="PF13377">
    <property type="entry name" value="Peripla_BP_3"/>
    <property type="match status" value="1"/>
</dbReference>
<organism evidence="5 6">
    <name type="scientific">Pseudonocardia xinjiangensis</name>
    <dbReference type="NCBI Taxonomy" id="75289"/>
    <lineage>
        <taxon>Bacteria</taxon>
        <taxon>Bacillati</taxon>
        <taxon>Actinomycetota</taxon>
        <taxon>Actinomycetes</taxon>
        <taxon>Pseudonocardiales</taxon>
        <taxon>Pseudonocardiaceae</taxon>
        <taxon>Pseudonocardia</taxon>
    </lineage>
</organism>
<keyword evidence="3" id="KW-0804">Transcription</keyword>
<protein>
    <submittedName>
        <fullName evidence="5">LacI family transcriptional regulator</fullName>
    </submittedName>
</protein>
<dbReference type="InterPro" id="IPR046335">
    <property type="entry name" value="LacI/GalR-like_sensor"/>
</dbReference>
<evidence type="ECO:0000313" key="6">
    <source>
        <dbReference type="Proteomes" id="UP001296706"/>
    </source>
</evidence>
<dbReference type="SMART" id="SM00354">
    <property type="entry name" value="HTH_LACI"/>
    <property type="match status" value="1"/>
</dbReference>
<dbReference type="PROSITE" id="PS50932">
    <property type="entry name" value="HTH_LACI_2"/>
    <property type="match status" value="1"/>
</dbReference>
<dbReference type="PANTHER" id="PTHR30146">
    <property type="entry name" value="LACI-RELATED TRANSCRIPTIONAL REPRESSOR"/>
    <property type="match status" value="1"/>
</dbReference>
<accession>A0ABX1RA03</accession>